<keyword evidence="2" id="KW-1185">Reference proteome</keyword>
<evidence type="ECO:0000313" key="1">
    <source>
        <dbReference type="EMBL" id="KAI1697638.1"/>
    </source>
</evidence>
<evidence type="ECO:0000313" key="2">
    <source>
        <dbReference type="Proteomes" id="UP001201812"/>
    </source>
</evidence>
<reference evidence="1" key="1">
    <citation type="submission" date="2022-01" db="EMBL/GenBank/DDBJ databases">
        <title>Genome Sequence Resource for Two Populations of Ditylenchus destructor, the Migratory Endoparasitic Phytonematode.</title>
        <authorList>
            <person name="Zhang H."/>
            <person name="Lin R."/>
            <person name="Xie B."/>
        </authorList>
    </citation>
    <scope>NUCLEOTIDE SEQUENCE</scope>
    <source>
        <strain evidence="1">BazhouSP</strain>
    </source>
</reference>
<comment type="caution">
    <text evidence="1">The sequence shown here is derived from an EMBL/GenBank/DDBJ whole genome shotgun (WGS) entry which is preliminary data.</text>
</comment>
<proteinExistence type="predicted"/>
<dbReference type="EMBL" id="JAKKPZ010000258">
    <property type="protein sequence ID" value="KAI1697638.1"/>
    <property type="molecule type" value="Genomic_DNA"/>
</dbReference>
<protein>
    <recommendedName>
        <fullName evidence="3">F-box domain-containing protein</fullName>
    </recommendedName>
</protein>
<organism evidence="1 2">
    <name type="scientific">Ditylenchus destructor</name>
    <dbReference type="NCBI Taxonomy" id="166010"/>
    <lineage>
        <taxon>Eukaryota</taxon>
        <taxon>Metazoa</taxon>
        <taxon>Ecdysozoa</taxon>
        <taxon>Nematoda</taxon>
        <taxon>Chromadorea</taxon>
        <taxon>Rhabditida</taxon>
        <taxon>Tylenchina</taxon>
        <taxon>Tylenchomorpha</taxon>
        <taxon>Sphaerularioidea</taxon>
        <taxon>Anguinidae</taxon>
        <taxon>Anguininae</taxon>
        <taxon>Ditylenchus</taxon>
    </lineage>
</organism>
<accession>A0AAD4MQ66</accession>
<name>A0AAD4MQ66_9BILA</name>
<sequence length="303" mass="35958">MSCSKPLPPFTYELLCFLNRDQLERFTIVCRPLKNLIERYFHSKPYRIFNYLYIRGGSYALIHNDVRWHPNRNDYSVQQFLAAQKCNIGNTYYSFAEMRPYLGPTVRVKKTYIYVAVDSTYNPEHIEEMESIAYLWRDGEIRIWNAKSDGSLIIANDIQPILNSPIILQCRLLKMYNAHFSFKDYKILYTVKVIDIWHGYRDVNLNCWLEFLEQPGVKPIVALRGCRRRNIDIALDRLKQDFSSAISPNAFKIVFVQDESLTEFQETNKNTKEKLELKKGLPVEYQEEYLKYYDNYTLERSAI</sequence>
<dbReference type="AlphaFoldDB" id="A0AAD4MQ66"/>
<dbReference type="Proteomes" id="UP001201812">
    <property type="component" value="Unassembled WGS sequence"/>
</dbReference>
<gene>
    <name evidence="1" type="ORF">DdX_18385</name>
</gene>
<evidence type="ECO:0008006" key="3">
    <source>
        <dbReference type="Google" id="ProtNLM"/>
    </source>
</evidence>